<organism evidence="4 5">
    <name type="scientific">Amniculicola lignicola CBS 123094</name>
    <dbReference type="NCBI Taxonomy" id="1392246"/>
    <lineage>
        <taxon>Eukaryota</taxon>
        <taxon>Fungi</taxon>
        <taxon>Dikarya</taxon>
        <taxon>Ascomycota</taxon>
        <taxon>Pezizomycotina</taxon>
        <taxon>Dothideomycetes</taxon>
        <taxon>Pleosporomycetidae</taxon>
        <taxon>Pleosporales</taxon>
        <taxon>Amniculicolaceae</taxon>
        <taxon>Amniculicola</taxon>
    </lineage>
</organism>
<dbReference type="InterPro" id="IPR036291">
    <property type="entry name" value="NAD(P)-bd_dom_sf"/>
</dbReference>
<accession>A0A6A5WX43</accession>
<protein>
    <submittedName>
        <fullName evidence="4">Nucleoside-diphosphate-sugar epimerase family protein</fullName>
    </submittedName>
</protein>
<feature type="domain" description="NmrA-like" evidence="3">
    <location>
        <begin position="4"/>
        <end position="279"/>
    </location>
</feature>
<dbReference type="PANTHER" id="PTHR42748:SF7">
    <property type="entry name" value="NMRA LIKE REDOX SENSOR 1-RELATED"/>
    <property type="match status" value="1"/>
</dbReference>
<dbReference type="PANTHER" id="PTHR42748">
    <property type="entry name" value="NITROGEN METABOLITE REPRESSION PROTEIN NMRA FAMILY MEMBER"/>
    <property type="match status" value="1"/>
</dbReference>
<evidence type="ECO:0000313" key="5">
    <source>
        <dbReference type="Proteomes" id="UP000799779"/>
    </source>
</evidence>
<dbReference type="InterPro" id="IPR008030">
    <property type="entry name" value="NmrA-like"/>
</dbReference>
<comment type="similarity">
    <text evidence="1">Belongs to the NmrA-type oxidoreductase family.</text>
</comment>
<dbReference type="Gene3D" id="3.40.50.720">
    <property type="entry name" value="NAD(P)-binding Rossmann-like Domain"/>
    <property type="match status" value="1"/>
</dbReference>
<evidence type="ECO:0000256" key="2">
    <source>
        <dbReference type="ARBA" id="ARBA00022857"/>
    </source>
</evidence>
<reference evidence="4" key="1">
    <citation type="journal article" date="2020" name="Stud. Mycol.">
        <title>101 Dothideomycetes genomes: a test case for predicting lifestyles and emergence of pathogens.</title>
        <authorList>
            <person name="Haridas S."/>
            <person name="Albert R."/>
            <person name="Binder M."/>
            <person name="Bloem J."/>
            <person name="Labutti K."/>
            <person name="Salamov A."/>
            <person name="Andreopoulos B."/>
            <person name="Baker S."/>
            <person name="Barry K."/>
            <person name="Bills G."/>
            <person name="Bluhm B."/>
            <person name="Cannon C."/>
            <person name="Castanera R."/>
            <person name="Culley D."/>
            <person name="Daum C."/>
            <person name="Ezra D."/>
            <person name="Gonzalez J."/>
            <person name="Henrissat B."/>
            <person name="Kuo A."/>
            <person name="Liang C."/>
            <person name="Lipzen A."/>
            <person name="Lutzoni F."/>
            <person name="Magnuson J."/>
            <person name="Mondo S."/>
            <person name="Nolan M."/>
            <person name="Ohm R."/>
            <person name="Pangilinan J."/>
            <person name="Park H.-J."/>
            <person name="Ramirez L."/>
            <person name="Alfaro M."/>
            <person name="Sun H."/>
            <person name="Tritt A."/>
            <person name="Yoshinaga Y."/>
            <person name="Zwiers L.-H."/>
            <person name="Turgeon B."/>
            <person name="Goodwin S."/>
            <person name="Spatafora J."/>
            <person name="Crous P."/>
            <person name="Grigoriev I."/>
        </authorList>
    </citation>
    <scope>NUCLEOTIDE SEQUENCE</scope>
    <source>
        <strain evidence="4">CBS 123094</strain>
    </source>
</reference>
<sequence length="305" mass="33293">MSANRTIIVTGATGRQGGAVVRALIDSNFEILALTRDSTSPSAQKLASLSSSIKLLQGDQDNAPAIFETANKIASGPVWGVFSVQAKPPNKDTTIEDRQAKGLIDASLSAGVEFFVYSSVDRGGAKSSTDATPIPHWATKHYVEQYLCEKAAGTNMRYTVLRPTAFMEGITNDFQGKAMASMWDVAMKGKPLQLVATKDIGWFAAAAFTHPGEFAGRYISLAGSSLTFDEANAIFNKRLGTDMPRIPGFVARITLHIINELDVMFKWIRKQDDGAHIDELKKMHPRLMDFGTWLETESPFRSQGL</sequence>
<dbReference type="EMBL" id="ML977578">
    <property type="protein sequence ID" value="KAF2002216.1"/>
    <property type="molecule type" value="Genomic_DNA"/>
</dbReference>
<dbReference type="InterPro" id="IPR051164">
    <property type="entry name" value="NmrA-like_oxidored"/>
</dbReference>
<dbReference type="Proteomes" id="UP000799779">
    <property type="component" value="Unassembled WGS sequence"/>
</dbReference>
<evidence type="ECO:0000259" key="3">
    <source>
        <dbReference type="Pfam" id="PF05368"/>
    </source>
</evidence>
<dbReference type="Pfam" id="PF05368">
    <property type="entry name" value="NmrA"/>
    <property type="match status" value="1"/>
</dbReference>
<keyword evidence="2" id="KW-0521">NADP</keyword>
<dbReference type="AlphaFoldDB" id="A0A6A5WX43"/>
<dbReference type="SUPFAM" id="SSF51735">
    <property type="entry name" value="NAD(P)-binding Rossmann-fold domains"/>
    <property type="match status" value="1"/>
</dbReference>
<dbReference type="Gene3D" id="3.90.25.10">
    <property type="entry name" value="UDP-galactose 4-epimerase, domain 1"/>
    <property type="match status" value="1"/>
</dbReference>
<evidence type="ECO:0000256" key="1">
    <source>
        <dbReference type="ARBA" id="ARBA00006328"/>
    </source>
</evidence>
<keyword evidence="5" id="KW-1185">Reference proteome</keyword>
<dbReference type="OrthoDB" id="9997102at2759"/>
<gene>
    <name evidence="4" type="ORF">P154DRAFT_142608</name>
</gene>
<evidence type="ECO:0000313" key="4">
    <source>
        <dbReference type="EMBL" id="KAF2002216.1"/>
    </source>
</evidence>
<name>A0A6A5WX43_9PLEO</name>
<dbReference type="GO" id="GO:0005634">
    <property type="term" value="C:nucleus"/>
    <property type="evidence" value="ECO:0007669"/>
    <property type="project" value="TreeGrafter"/>
</dbReference>
<proteinExistence type="inferred from homology"/>